<dbReference type="EMBL" id="JBHUIT010000002">
    <property type="protein sequence ID" value="MFD2255387.1"/>
    <property type="molecule type" value="Genomic_DNA"/>
</dbReference>
<evidence type="ECO:0000256" key="2">
    <source>
        <dbReference type="ARBA" id="ARBA00022692"/>
    </source>
</evidence>
<dbReference type="Pfam" id="PF04116">
    <property type="entry name" value="FA_hydroxylase"/>
    <property type="match status" value="1"/>
</dbReference>
<feature type="transmembrane region" description="Helical" evidence="7">
    <location>
        <begin position="12"/>
        <end position="29"/>
    </location>
</feature>
<dbReference type="PANTHER" id="PTHR21624">
    <property type="entry name" value="STEROL DESATURASE-RELATED PROTEIN"/>
    <property type="match status" value="1"/>
</dbReference>
<sequence>MMLLLIQMADAKPFIAISVLVLLLAWETMHPFFDFAEGGKRLGHGVKNFVLGVSNGAMTALLFVGVWLLAANWAEQNQIGLLNWFSPPAVVASVGAVLMLDAWTYAWHRMNHRIPFLWRFHRMHHSDSHMDVTTANRFHIGEIIISSVLRIPLIVLLGLKLEHIAVYELLMFSVVQFHHANISISAKWDRWLRVLIVTPFMHKVHHSRWQLETDSNYSSFLSIWDRIFRSFRINEKPESIILGLDDFNDGSHQTLIGLLKTPVAKTRRPNQK</sequence>
<evidence type="ECO:0000256" key="1">
    <source>
        <dbReference type="ARBA" id="ARBA00004127"/>
    </source>
</evidence>
<gene>
    <name evidence="9" type="ORF">ACFSSA_01750</name>
</gene>
<name>A0ABW5D3M5_9BACT</name>
<dbReference type="PANTHER" id="PTHR21624:SF1">
    <property type="entry name" value="ALKYLGLYCEROL MONOOXYGENASE"/>
    <property type="match status" value="1"/>
</dbReference>
<dbReference type="RefSeq" id="WP_386818046.1">
    <property type="nucleotide sequence ID" value="NZ_JBHUIT010000002.1"/>
</dbReference>
<evidence type="ECO:0000256" key="3">
    <source>
        <dbReference type="ARBA" id="ARBA00022989"/>
    </source>
</evidence>
<dbReference type="Proteomes" id="UP001597375">
    <property type="component" value="Unassembled WGS sequence"/>
</dbReference>
<evidence type="ECO:0000256" key="4">
    <source>
        <dbReference type="ARBA" id="ARBA00023002"/>
    </source>
</evidence>
<keyword evidence="6 7" id="KW-0472">Membrane</keyword>
<evidence type="ECO:0000259" key="8">
    <source>
        <dbReference type="Pfam" id="PF04116"/>
    </source>
</evidence>
<keyword evidence="5" id="KW-0443">Lipid metabolism</keyword>
<keyword evidence="3 7" id="KW-1133">Transmembrane helix</keyword>
<keyword evidence="10" id="KW-1185">Reference proteome</keyword>
<dbReference type="GO" id="GO:0016491">
    <property type="term" value="F:oxidoreductase activity"/>
    <property type="evidence" value="ECO:0007669"/>
    <property type="project" value="UniProtKB-KW"/>
</dbReference>
<evidence type="ECO:0000256" key="6">
    <source>
        <dbReference type="ARBA" id="ARBA00023136"/>
    </source>
</evidence>
<organism evidence="9 10">
    <name type="scientific">Luteolibacter algae</name>
    <dbReference type="NCBI Taxonomy" id="454151"/>
    <lineage>
        <taxon>Bacteria</taxon>
        <taxon>Pseudomonadati</taxon>
        <taxon>Verrucomicrobiota</taxon>
        <taxon>Verrucomicrobiia</taxon>
        <taxon>Verrucomicrobiales</taxon>
        <taxon>Verrucomicrobiaceae</taxon>
        <taxon>Luteolibacter</taxon>
    </lineage>
</organism>
<keyword evidence="4 9" id="KW-0560">Oxidoreductase</keyword>
<keyword evidence="2 7" id="KW-0812">Transmembrane</keyword>
<comment type="subcellular location">
    <subcellularLocation>
        <location evidence="1">Endomembrane system</location>
        <topology evidence="1">Multi-pass membrane protein</topology>
    </subcellularLocation>
</comment>
<accession>A0ABW5D3M5</accession>
<proteinExistence type="predicted"/>
<feature type="domain" description="Fatty acid hydroxylase" evidence="8">
    <location>
        <begin position="95"/>
        <end position="229"/>
    </location>
</feature>
<dbReference type="EC" id="1.-.-.-" evidence="9"/>
<evidence type="ECO:0000313" key="9">
    <source>
        <dbReference type="EMBL" id="MFD2255387.1"/>
    </source>
</evidence>
<comment type="caution">
    <text evidence="9">The sequence shown here is derived from an EMBL/GenBank/DDBJ whole genome shotgun (WGS) entry which is preliminary data.</text>
</comment>
<dbReference type="InterPro" id="IPR051689">
    <property type="entry name" value="Sterol_desaturase/TMEM195"/>
</dbReference>
<reference evidence="10" key="1">
    <citation type="journal article" date="2019" name="Int. J. Syst. Evol. Microbiol.">
        <title>The Global Catalogue of Microorganisms (GCM) 10K type strain sequencing project: providing services to taxonomists for standard genome sequencing and annotation.</title>
        <authorList>
            <consortium name="The Broad Institute Genomics Platform"/>
            <consortium name="The Broad Institute Genome Sequencing Center for Infectious Disease"/>
            <person name="Wu L."/>
            <person name="Ma J."/>
        </authorList>
    </citation>
    <scope>NUCLEOTIDE SEQUENCE [LARGE SCALE GENOMIC DNA]</scope>
    <source>
        <strain evidence="10">CGMCC 4.7106</strain>
    </source>
</reference>
<feature type="transmembrane region" description="Helical" evidence="7">
    <location>
        <begin position="89"/>
        <end position="107"/>
    </location>
</feature>
<evidence type="ECO:0000256" key="7">
    <source>
        <dbReference type="SAM" id="Phobius"/>
    </source>
</evidence>
<protein>
    <submittedName>
        <fullName evidence="9">Sterol desaturase family protein</fullName>
        <ecNumber evidence="9">1.-.-.-</ecNumber>
    </submittedName>
</protein>
<dbReference type="InterPro" id="IPR006694">
    <property type="entry name" value="Fatty_acid_hydroxylase"/>
</dbReference>
<feature type="transmembrane region" description="Helical" evidence="7">
    <location>
        <begin position="49"/>
        <end position="69"/>
    </location>
</feature>
<evidence type="ECO:0000313" key="10">
    <source>
        <dbReference type="Proteomes" id="UP001597375"/>
    </source>
</evidence>
<evidence type="ECO:0000256" key="5">
    <source>
        <dbReference type="ARBA" id="ARBA00023098"/>
    </source>
</evidence>